<keyword evidence="1" id="KW-1133">Transmembrane helix</keyword>
<dbReference type="Proteomes" id="UP001165085">
    <property type="component" value="Unassembled WGS sequence"/>
</dbReference>
<dbReference type="PANTHER" id="PTHR36354">
    <property type="entry name" value="IMPORT INNER MEMBRANE TRANSLOCASE SUBUNIT"/>
    <property type="match status" value="1"/>
</dbReference>
<proteinExistence type="predicted"/>
<accession>A0A9W7DXE1</accession>
<feature type="transmembrane region" description="Helical" evidence="1">
    <location>
        <begin position="124"/>
        <end position="142"/>
    </location>
</feature>
<sequence length="301" mass="32434">MISRSVIRLCRSNQLKRATSVSTSVRGVNSYVNSYVNSFNSSTFKGSSRGYSRVRYFSSSSSSSSNSNSNSKEDDTILAKIMSPENQAYATIAGGTIGTLLFAKGMMSFTHFFTSLSPAIVAKYGFYLGFGTSTAMSFLALFTADSLTIRANPVFKHTFSKVSADPTVIKALGDGIISGNLRSYRLDSGKFEATSGTALTWRNPRIQMIFDVSGQGPPFRTGIVTCEAVKVTGAFPPKLRTNILKVDYEDGNEGEGGDVEGDQTIWIRGDEEKYNRVSARSGLSLRGLGAAMHINKAAVGK</sequence>
<dbReference type="PANTHER" id="PTHR36354:SF2">
    <property type="entry name" value="IMPORT INNER MEMBRANE TRANSLOCASE SUBUNIT"/>
    <property type="match status" value="1"/>
</dbReference>
<keyword evidence="3" id="KW-1185">Reference proteome</keyword>
<comment type="caution">
    <text evidence="2">The sequence shown here is derived from an EMBL/GenBank/DDBJ whole genome shotgun (WGS) entry which is preliminary data.</text>
</comment>
<dbReference type="EMBL" id="BRXY01000054">
    <property type="protein sequence ID" value="GMH58592.1"/>
    <property type="molecule type" value="Genomic_DNA"/>
</dbReference>
<reference evidence="3" key="1">
    <citation type="journal article" date="2023" name="Commun. Biol.">
        <title>Genome analysis of Parmales, the sister group of diatoms, reveals the evolutionary specialization of diatoms from phago-mixotrophs to photoautotrophs.</title>
        <authorList>
            <person name="Ban H."/>
            <person name="Sato S."/>
            <person name="Yoshikawa S."/>
            <person name="Yamada K."/>
            <person name="Nakamura Y."/>
            <person name="Ichinomiya M."/>
            <person name="Sato N."/>
            <person name="Blanc-Mathieu R."/>
            <person name="Endo H."/>
            <person name="Kuwata A."/>
            <person name="Ogata H."/>
        </authorList>
    </citation>
    <scope>NUCLEOTIDE SEQUENCE [LARGE SCALE GENOMIC DNA]</scope>
    <source>
        <strain evidence="3">NIES 3701</strain>
    </source>
</reference>
<feature type="transmembrane region" description="Helical" evidence="1">
    <location>
        <begin position="88"/>
        <end position="112"/>
    </location>
</feature>
<evidence type="ECO:0000313" key="2">
    <source>
        <dbReference type="EMBL" id="GMH58592.1"/>
    </source>
</evidence>
<dbReference type="AlphaFoldDB" id="A0A9W7DXE1"/>
<evidence type="ECO:0000256" key="1">
    <source>
        <dbReference type="SAM" id="Phobius"/>
    </source>
</evidence>
<keyword evidence="1" id="KW-0472">Membrane</keyword>
<dbReference type="OrthoDB" id="40298at2759"/>
<gene>
    <name evidence="2" type="ORF">TrST_g7209</name>
</gene>
<evidence type="ECO:0000313" key="3">
    <source>
        <dbReference type="Proteomes" id="UP001165085"/>
    </source>
</evidence>
<organism evidence="2 3">
    <name type="scientific">Triparma strigata</name>
    <dbReference type="NCBI Taxonomy" id="1606541"/>
    <lineage>
        <taxon>Eukaryota</taxon>
        <taxon>Sar</taxon>
        <taxon>Stramenopiles</taxon>
        <taxon>Ochrophyta</taxon>
        <taxon>Bolidophyceae</taxon>
        <taxon>Parmales</taxon>
        <taxon>Triparmaceae</taxon>
        <taxon>Triparma</taxon>
    </lineage>
</organism>
<protein>
    <submittedName>
        <fullName evidence="2">Uncharacterized protein</fullName>
    </submittedName>
</protein>
<keyword evidence="1" id="KW-0812">Transmembrane</keyword>
<name>A0A9W7DXE1_9STRA</name>